<dbReference type="InterPro" id="IPR032816">
    <property type="entry name" value="VTT_dom"/>
</dbReference>
<keyword evidence="4 6" id="KW-1133">Transmembrane helix</keyword>
<evidence type="ECO:0000313" key="8">
    <source>
        <dbReference type="EMBL" id="MXR41943.1"/>
    </source>
</evidence>
<evidence type="ECO:0000256" key="5">
    <source>
        <dbReference type="ARBA" id="ARBA00023136"/>
    </source>
</evidence>
<organism evidence="8 9">
    <name type="scientific">Halobaculum saliterrae</name>
    <dbReference type="NCBI Taxonomy" id="2073113"/>
    <lineage>
        <taxon>Archaea</taxon>
        <taxon>Methanobacteriati</taxon>
        <taxon>Methanobacteriota</taxon>
        <taxon>Stenosarchaea group</taxon>
        <taxon>Halobacteria</taxon>
        <taxon>Halobacteriales</taxon>
        <taxon>Haloferacaceae</taxon>
        <taxon>Halobaculum</taxon>
    </lineage>
</organism>
<dbReference type="Pfam" id="PF09335">
    <property type="entry name" value="VTT_dom"/>
    <property type="match status" value="1"/>
</dbReference>
<comment type="caution">
    <text evidence="8">The sequence shown here is derived from an EMBL/GenBank/DDBJ whole genome shotgun (WGS) entry which is preliminary data.</text>
</comment>
<dbReference type="AlphaFoldDB" id="A0A6B0SZE8"/>
<dbReference type="PANTHER" id="PTHR12677:SF59">
    <property type="entry name" value="GOLGI APPARATUS MEMBRANE PROTEIN TVP38-RELATED"/>
    <property type="match status" value="1"/>
</dbReference>
<evidence type="ECO:0000256" key="3">
    <source>
        <dbReference type="ARBA" id="ARBA00022692"/>
    </source>
</evidence>
<comment type="subcellular location">
    <subcellularLocation>
        <location evidence="1">Cell membrane</location>
        <topology evidence="1">Multi-pass membrane protein</topology>
    </subcellularLocation>
</comment>
<name>A0A6B0SZE8_9EURY</name>
<dbReference type="PANTHER" id="PTHR12677">
    <property type="entry name" value="GOLGI APPARATUS MEMBRANE PROTEIN TVP38-RELATED"/>
    <property type="match status" value="1"/>
</dbReference>
<proteinExistence type="predicted"/>
<dbReference type="GO" id="GO:0005886">
    <property type="term" value="C:plasma membrane"/>
    <property type="evidence" value="ECO:0007669"/>
    <property type="project" value="UniProtKB-SubCell"/>
</dbReference>
<accession>A0A6B0SZE8</accession>
<protein>
    <submittedName>
        <fullName evidence="8">TVP38/TMEM64 family protein</fullName>
    </submittedName>
</protein>
<gene>
    <name evidence="8" type="ORF">GRX01_11420</name>
</gene>
<evidence type="ECO:0000256" key="1">
    <source>
        <dbReference type="ARBA" id="ARBA00004651"/>
    </source>
</evidence>
<dbReference type="EMBL" id="WUUS01000007">
    <property type="protein sequence ID" value="MXR41943.1"/>
    <property type="molecule type" value="Genomic_DNA"/>
</dbReference>
<feature type="domain" description="VTT" evidence="7">
    <location>
        <begin position="58"/>
        <end position="184"/>
    </location>
</feature>
<dbReference type="RefSeq" id="WP_321168055.1">
    <property type="nucleotide sequence ID" value="NZ_WUUS01000007.1"/>
</dbReference>
<keyword evidence="5 6" id="KW-0472">Membrane</keyword>
<sequence>MNRRALVGGLVAGAVVVAIAVSSPNAVLDRLGWISADPWRLLAVIVALAIVRPVLAWPVTLLAVIAGYGFGLSAIPLSLGAMVLTSIPPYLFARRGRGAGDALAGGDRISTAVNDLLERAVGAGERAVSVAGGTRSVAASRLLPFPSDAVSVAAGLAGVRAGPFVLGSAVGELPWAVAGTVAGASAGRVAEAGIEGVLDPWLIGAAALGGLLLLAGPAYRHYRSASV</sequence>
<evidence type="ECO:0000313" key="9">
    <source>
        <dbReference type="Proteomes" id="UP000437065"/>
    </source>
</evidence>
<feature type="transmembrane region" description="Helical" evidence="6">
    <location>
        <begin position="38"/>
        <end position="55"/>
    </location>
</feature>
<evidence type="ECO:0000256" key="6">
    <source>
        <dbReference type="SAM" id="Phobius"/>
    </source>
</evidence>
<keyword evidence="3 6" id="KW-0812">Transmembrane</keyword>
<evidence type="ECO:0000256" key="2">
    <source>
        <dbReference type="ARBA" id="ARBA00022475"/>
    </source>
</evidence>
<feature type="transmembrane region" description="Helical" evidence="6">
    <location>
        <begin position="62"/>
        <end position="87"/>
    </location>
</feature>
<evidence type="ECO:0000259" key="7">
    <source>
        <dbReference type="Pfam" id="PF09335"/>
    </source>
</evidence>
<evidence type="ECO:0000256" key="4">
    <source>
        <dbReference type="ARBA" id="ARBA00022989"/>
    </source>
</evidence>
<dbReference type="Proteomes" id="UP000437065">
    <property type="component" value="Unassembled WGS sequence"/>
</dbReference>
<dbReference type="InterPro" id="IPR015414">
    <property type="entry name" value="TMEM64"/>
</dbReference>
<keyword evidence="9" id="KW-1185">Reference proteome</keyword>
<keyword evidence="2" id="KW-1003">Cell membrane</keyword>
<reference evidence="8 9" key="1">
    <citation type="submission" date="2019-12" db="EMBL/GenBank/DDBJ databases">
        <title>Isolation and characterization of three novel carbon monoxide-oxidizing members of Halobacteria from salione crusts and soils.</title>
        <authorList>
            <person name="Myers M.R."/>
            <person name="King G.M."/>
        </authorList>
    </citation>
    <scope>NUCLEOTIDE SEQUENCE [LARGE SCALE GENOMIC DNA]</scope>
    <source>
        <strain evidence="8 9">WSA2</strain>
    </source>
</reference>